<sequence length="377" mass="43885">MFELERRAVFTKKWLLVSHTKRLQDAGEYVHLTVAGYSFFLIRSRQGEIFAHHNVCRHRASPLVLKDSGKLQVLSCRYHGWTYGFDGHLAKAPNYQDYPSFDKTSNGLFSIHVHVDRMGYIWVNFDSREKPKVAWDEDFASFDVQPRLSYFNMDDYTFDHQWHIVGDFNWKVFADNYNECYHCSTAHSALSAIDFAGYYVNLSGYSIQHFPIEEERINESAETQVCTTFCYPFSATTVSANMMYVIRCTPVSERQVKIEYEVYRHKNASDEQFHGINNFVKAILEEDKDLCNGVQKNLEAEIFTTGELHHRVEKGPRYFQQLTRKLIMEHRRREEAAQTIISSAAPEQTLSETTKEDVDFCSKLDCDPSSTAKELSW</sequence>
<dbReference type="EMBL" id="JAVRRT010000014">
    <property type="protein sequence ID" value="KAK5166111.1"/>
    <property type="molecule type" value="Genomic_DNA"/>
</dbReference>
<evidence type="ECO:0000256" key="6">
    <source>
        <dbReference type="ARBA" id="ARBA00014931"/>
    </source>
</evidence>
<reference evidence="14 15" key="1">
    <citation type="submission" date="2023-08" db="EMBL/GenBank/DDBJ databases">
        <title>Black Yeasts Isolated from many extreme environments.</title>
        <authorList>
            <person name="Coleine C."/>
            <person name="Stajich J.E."/>
            <person name="Selbmann L."/>
        </authorList>
    </citation>
    <scope>NUCLEOTIDE SEQUENCE [LARGE SCALE GENOMIC DNA]</scope>
    <source>
        <strain evidence="14 15">CCFEE 5935</strain>
    </source>
</reference>
<dbReference type="SUPFAM" id="SSF55961">
    <property type="entry name" value="Bet v1-like"/>
    <property type="match status" value="1"/>
</dbReference>
<evidence type="ECO:0000256" key="5">
    <source>
        <dbReference type="ARBA" id="ARBA00012763"/>
    </source>
</evidence>
<dbReference type="GO" id="GO:0019133">
    <property type="term" value="F:choline monooxygenase activity"/>
    <property type="evidence" value="ECO:0007669"/>
    <property type="project" value="UniProtKB-EC"/>
</dbReference>
<comment type="pathway">
    <text evidence="3">Amine and polyamine biosynthesis; betaine biosynthesis via choline pathway; betaine aldehyde from choline (monooxygenase route): step 1/1.</text>
</comment>
<accession>A0AAV9P0S6</accession>
<dbReference type="InterPro" id="IPR015879">
    <property type="entry name" value="Ring_hydroxy_dOase_asu_C_dom"/>
</dbReference>
<dbReference type="GO" id="GO:0005506">
    <property type="term" value="F:iron ion binding"/>
    <property type="evidence" value="ECO:0007669"/>
    <property type="project" value="InterPro"/>
</dbReference>
<name>A0AAV9P0S6_9PEZI</name>
<dbReference type="InterPro" id="IPR001663">
    <property type="entry name" value="Rng_hydr_dOase-A"/>
</dbReference>
<evidence type="ECO:0000313" key="14">
    <source>
        <dbReference type="EMBL" id="KAK5166111.1"/>
    </source>
</evidence>
<evidence type="ECO:0000256" key="7">
    <source>
        <dbReference type="ARBA" id="ARBA00022714"/>
    </source>
</evidence>
<dbReference type="Proteomes" id="UP001337655">
    <property type="component" value="Unassembled WGS sequence"/>
</dbReference>
<dbReference type="Gene3D" id="3.90.380.10">
    <property type="entry name" value="Naphthalene 1,2-dioxygenase Alpha Subunit, Chain A, domain 1"/>
    <property type="match status" value="2"/>
</dbReference>
<dbReference type="Gene3D" id="2.102.10.10">
    <property type="entry name" value="Rieske [2Fe-2S] iron-sulphur domain"/>
    <property type="match status" value="1"/>
</dbReference>
<dbReference type="SUPFAM" id="SSF50022">
    <property type="entry name" value="ISP domain"/>
    <property type="match status" value="1"/>
</dbReference>
<dbReference type="CDD" id="cd00680">
    <property type="entry name" value="RHO_alpha_C"/>
    <property type="match status" value="1"/>
</dbReference>
<evidence type="ECO:0000259" key="13">
    <source>
        <dbReference type="PROSITE" id="PS51296"/>
    </source>
</evidence>
<feature type="domain" description="Rieske" evidence="13">
    <location>
        <begin position="14"/>
        <end position="101"/>
    </location>
</feature>
<evidence type="ECO:0000256" key="4">
    <source>
        <dbReference type="ARBA" id="ARBA00010848"/>
    </source>
</evidence>
<gene>
    <name evidence="14" type="ORF">LTR77_008372</name>
</gene>
<evidence type="ECO:0000256" key="9">
    <source>
        <dbReference type="ARBA" id="ARBA00023002"/>
    </source>
</evidence>
<dbReference type="PANTHER" id="PTHR43756">
    <property type="entry name" value="CHOLINE MONOOXYGENASE, CHLOROPLASTIC"/>
    <property type="match status" value="1"/>
</dbReference>
<keyword evidence="11" id="KW-0411">Iron-sulfur</keyword>
<comment type="caution">
    <text evidence="14">The sequence shown here is derived from an EMBL/GenBank/DDBJ whole genome shotgun (WGS) entry which is preliminary data.</text>
</comment>
<keyword evidence="9" id="KW-0560">Oxidoreductase</keyword>
<evidence type="ECO:0000256" key="2">
    <source>
        <dbReference type="ARBA" id="ARBA00002149"/>
    </source>
</evidence>
<dbReference type="Pfam" id="PF00848">
    <property type="entry name" value="Ring_hydroxyl_A"/>
    <property type="match status" value="2"/>
</dbReference>
<keyword evidence="15" id="KW-1185">Reference proteome</keyword>
<keyword evidence="7" id="KW-0001">2Fe-2S</keyword>
<dbReference type="GO" id="GO:0051537">
    <property type="term" value="F:2 iron, 2 sulfur cluster binding"/>
    <property type="evidence" value="ECO:0007669"/>
    <property type="project" value="UniProtKB-KW"/>
</dbReference>
<comment type="function">
    <text evidence="2">Catalyzes the first step of the osmoprotectant glycine betaine synthesis.</text>
</comment>
<dbReference type="InterPro" id="IPR017941">
    <property type="entry name" value="Rieske_2Fe-2S"/>
</dbReference>
<keyword evidence="10" id="KW-0408">Iron</keyword>
<evidence type="ECO:0000256" key="3">
    <source>
        <dbReference type="ARBA" id="ARBA00004866"/>
    </source>
</evidence>
<comment type="cofactor">
    <cofactor evidence="1">
        <name>Fe cation</name>
        <dbReference type="ChEBI" id="CHEBI:24875"/>
    </cofactor>
</comment>
<protein>
    <recommendedName>
        <fullName evidence="6">Choline monooxygenase, chloroplastic</fullName>
        <ecNumber evidence="5">1.14.15.7</ecNumber>
    </recommendedName>
</protein>
<evidence type="ECO:0000256" key="11">
    <source>
        <dbReference type="ARBA" id="ARBA00023014"/>
    </source>
</evidence>
<dbReference type="RefSeq" id="XP_064656064.1">
    <property type="nucleotide sequence ID" value="XM_064805604.1"/>
</dbReference>
<evidence type="ECO:0000256" key="8">
    <source>
        <dbReference type="ARBA" id="ARBA00022723"/>
    </source>
</evidence>
<dbReference type="PRINTS" id="PR00090">
    <property type="entry name" value="RNGDIOXGNASE"/>
</dbReference>
<proteinExistence type="inferred from homology"/>
<evidence type="ECO:0000313" key="15">
    <source>
        <dbReference type="Proteomes" id="UP001337655"/>
    </source>
</evidence>
<comment type="similarity">
    <text evidence="4">Belongs to the choline monooxygenase family.</text>
</comment>
<dbReference type="EC" id="1.14.15.7" evidence="5"/>
<dbReference type="Pfam" id="PF00355">
    <property type="entry name" value="Rieske"/>
    <property type="match status" value="1"/>
</dbReference>
<keyword evidence="8" id="KW-0479">Metal-binding</keyword>
<evidence type="ECO:0000256" key="10">
    <source>
        <dbReference type="ARBA" id="ARBA00023004"/>
    </source>
</evidence>
<dbReference type="InterPro" id="IPR036922">
    <property type="entry name" value="Rieske_2Fe-2S_sf"/>
</dbReference>
<evidence type="ECO:0000256" key="12">
    <source>
        <dbReference type="ARBA" id="ARBA00049097"/>
    </source>
</evidence>
<dbReference type="PROSITE" id="PS51296">
    <property type="entry name" value="RIESKE"/>
    <property type="match status" value="1"/>
</dbReference>
<dbReference type="GeneID" id="89929705"/>
<dbReference type="PANTHER" id="PTHR43756:SF5">
    <property type="entry name" value="CHOLINE MONOOXYGENASE, CHLOROPLASTIC"/>
    <property type="match status" value="1"/>
</dbReference>
<evidence type="ECO:0000256" key="1">
    <source>
        <dbReference type="ARBA" id="ARBA00001962"/>
    </source>
</evidence>
<dbReference type="CDD" id="cd03469">
    <property type="entry name" value="Rieske_RO_Alpha_N"/>
    <property type="match status" value="1"/>
</dbReference>
<organism evidence="14 15">
    <name type="scientific">Saxophila tyrrhenica</name>
    <dbReference type="NCBI Taxonomy" id="1690608"/>
    <lineage>
        <taxon>Eukaryota</taxon>
        <taxon>Fungi</taxon>
        <taxon>Dikarya</taxon>
        <taxon>Ascomycota</taxon>
        <taxon>Pezizomycotina</taxon>
        <taxon>Dothideomycetes</taxon>
        <taxon>Dothideomycetidae</taxon>
        <taxon>Mycosphaerellales</taxon>
        <taxon>Extremaceae</taxon>
        <taxon>Saxophila</taxon>
    </lineage>
</organism>
<comment type="catalytic activity">
    <reaction evidence="12">
        <text>choline + 2 reduced [2Fe-2S]-[ferredoxin] + O2 + 2 H(+) = betaine aldehyde hydrate + 2 oxidized [2Fe-2S]-[ferredoxin] + H2O</text>
        <dbReference type="Rhea" id="RHEA:17769"/>
        <dbReference type="Rhea" id="RHEA-COMP:10000"/>
        <dbReference type="Rhea" id="RHEA-COMP:10001"/>
        <dbReference type="ChEBI" id="CHEBI:15354"/>
        <dbReference type="ChEBI" id="CHEBI:15377"/>
        <dbReference type="ChEBI" id="CHEBI:15378"/>
        <dbReference type="ChEBI" id="CHEBI:15379"/>
        <dbReference type="ChEBI" id="CHEBI:15870"/>
        <dbReference type="ChEBI" id="CHEBI:33737"/>
        <dbReference type="ChEBI" id="CHEBI:33738"/>
        <dbReference type="EC" id="1.14.15.7"/>
    </reaction>
</comment>
<dbReference type="AlphaFoldDB" id="A0AAV9P0S6"/>